<dbReference type="GO" id="GO:0005634">
    <property type="term" value="C:nucleus"/>
    <property type="evidence" value="ECO:0007669"/>
    <property type="project" value="UniProtKB-SubCell"/>
</dbReference>
<dbReference type="PROSITE" id="PS50004">
    <property type="entry name" value="C2"/>
    <property type="match status" value="1"/>
</dbReference>
<dbReference type="SUPFAM" id="SSF49562">
    <property type="entry name" value="C2 domain (Calcium/lipid-binding domain, CaLB)"/>
    <property type="match status" value="1"/>
</dbReference>
<dbReference type="AlphaFoldDB" id="A0A7N1A1Z3"/>
<organism evidence="13 14">
    <name type="scientific">Kalanchoe fedtschenkoi</name>
    <name type="common">Lavender scallops</name>
    <name type="synonym">South American air plant</name>
    <dbReference type="NCBI Taxonomy" id="63787"/>
    <lineage>
        <taxon>Eukaryota</taxon>
        <taxon>Viridiplantae</taxon>
        <taxon>Streptophyta</taxon>
        <taxon>Embryophyta</taxon>
        <taxon>Tracheophyta</taxon>
        <taxon>Spermatophyta</taxon>
        <taxon>Magnoliopsida</taxon>
        <taxon>eudicotyledons</taxon>
        <taxon>Gunneridae</taxon>
        <taxon>Pentapetalae</taxon>
        <taxon>Saxifragales</taxon>
        <taxon>Crassulaceae</taxon>
        <taxon>Kalanchoe</taxon>
    </lineage>
</organism>
<dbReference type="InterPro" id="IPR000008">
    <property type="entry name" value="C2_dom"/>
</dbReference>
<evidence type="ECO:0000256" key="3">
    <source>
        <dbReference type="ARBA" id="ARBA00022468"/>
    </source>
</evidence>
<comment type="subcellular location">
    <subcellularLocation>
        <location evidence="2">Cell membrane</location>
    </subcellularLocation>
    <subcellularLocation>
        <location evidence="1">Nucleus</location>
    </subcellularLocation>
</comment>
<keyword evidence="6" id="KW-0479">Metal-binding</keyword>
<evidence type="ECO:0000256" key="6">
    <source>
        <dbReference type="ARBA" id="ARBA00022723"/>
    </source>
</evidence>
<dbReference type="GO" id="GO:0005886">
    <property type="term" value="C:plasma membrane"/>
    <property type="evidence" value="ECO:0007669"/>
    <property type="project" value="UniProtKB-SubCell"/>
</dbReference>
<dbReference type="SMART" id="SM00239">
    <property type="entry name" value="C2"/>
    <property type="match status" value="1"/>
</dbReference>
<evidence type="ECO:0000256" key="11">
    <source>
        <dbReference type="ARBA" id="ARBA00024037"/>
    </source>
</evidence>
<dbReference type="Pfam" id="PF00168">
    <property type="entry name" value="C2"/>
    <property type="match status" value="1"/>
</dbReference>
<keyword evidence="9" id="KW-0472">Membrane</keyword>
<evidence type="ECO:0000256" key="2">
    <source>
        <dbReference type="ARBA" id="ARBA00004236"/>
    </source>
</evidence>
<dbReference type="GO" id="GO:0009738">
    <property type="term" value="P:abscisic acid-activated signaling pathway"/>
    <property type="evidence" value="ECO:0007669"/>
    <property type="project" value="UniProtKB-KW"/>
</dbReference>
<evidence type="ECO:0000256" key="10">
    <source>
        <dbReference type="ARBA" id="ARBA00023242"/>
    </source>
</evidence>
<proteinExistence type="inferred from homology"/>
<dbReference type="GO" id="GO:0008289">
    <property type="term" value="F:lipid binding"/>
    <property type="evidence" value="ECO:0007669"/>
    <property type="project" value="UniProtKB-KW"/>
</dbReference>
<dbReference type="EnsemblPlants" id="Kaladp0064s0040.1.v1.1">
    <property type="protein sequence ID" value="Kaladp0064s0040.1.v1.1"/>
    <property type="gene ID" value="Kaladp0064s0040.v1.1"/>
</dbReference>
<evidence type="ECO:0000256" key="9">
    <source>
        <dbReference type="ARBA" id="ARBA00023136"/>
    </source>
</evidence>
<keyword evidence="3" id="KW-0343">GTPase activation</keyword>
<keyword evidence="8" id="KW-0446">Lipid-binding</keyword>
<evidence type="ECO:0000256" key="1">
    <source>
        <dbReference type="ARBA" id="ARBA00004123"/>
    </source>
</evidence>
<comment type="similarity">
    <text evidence="11">Belongs to the plant CAR protein family.</text>
</comment>
<dbReference type="PANTHER" id="PTHR45933:SF12">
    <property type="entry name" value="PROTEIN C2-DOMAIN ABA-RELATED 9"/>
    <property type="match status" value="1"/>
</dbReference>
<keyword evidence="5" id="KW-0938">Abscisic acid signaling pathway</keyword>
<reference evidence="13" key="1">
    <citation type="submission" date="2021-01" db="UniProtKB">
        <authorList>
            <consortium name="EnsemblPlants"/>
        </authorList>
    </citation>
    <scope>IDENTIFICATION</scope>
</reference>
<dbReference type="InterPro" id="IPR035892">
    <property type="entry name" value="C2_domain_sf"/>
</dbReference>
<protein>
    <recommendedName>
        <fullName evidence="12">C2 domain-containing protein</fullName>
    </recommendedName>
</protein>
<accession>A0A7N1A1Z3</accession>
<evidence type="ECO:0000256" key="5">
    <source>
        <dbReference type="ARBA" id="ARBA00022682"/>
    </source>
</evidence>
<dbReference type="Gramene" id="Kaladp0064s0040.1.v1.1">
    <property type="protein sequence ID" value="Kaladp0064s0040.1.v1.1"/>
    <property type="gene ID" value="Kaladp0064s0040.v1.1"/>
</dbReference>
<evidence type="ECO:0000313" key="13">
    <source>
        <dbReference type="EnsemblPlants" id="Kaladp0064s0040.1.v1.1"/>
    </source>
</evidence>
<dbReference type="Gene3D" id="2.60.40.150">
    <property type="entry name" value="C2 domain"/>
    <property type="match status" value="1"/>
</dbReference>
<evidence type="ECO:0000256" key="8">
    <source>
        <dbReference type="ARBA" id="ARBA00023121"/>
    </source>
</evidence>
<evidence type="ECO:0000256" key="4">
    <source>
        <dbReference type="ARBA" id="ARBA00022475"/>
    </source>
</evidence>
<dbReference type="Proteomes" id="UP000594263">
    <property type="component" value="Unplaced"/>
</dbReference>
<dbReference type="PANTHER" id="PTHR45933">
    <property type="entry name" value="PROTEIN C2-DOMAIN ABA-RELATED 4"/>
    <property type="match status" value="1"/>
</dbReference>
<dbReference type="InterPro" id="IPR044562">
    <property type="entry name" value="CAR1-11"/>
</dbReference>
<feature type="domain" description="C2" evidence="12">
    <location>
        <begin position="6"/>
        <end position="124"/>
    </location>
</feature>
<keyword evidence="10" id="KW-0539">Nucleus</keyword>
<evidence type="ECO:0000313" key="14">
    <source>
        <dbReference type="Proteomes" id="UP000594263"/>
    </source>
</evidence>
<dbReference type="GO" id="GO:0046872">
    <property type="term" value="F:metal ion binding"/>
    <property type="evidence" value="ECO:0007669"/>
    <property type="project" value="UniProtKB-KW"/>
</dbReference>
<evidence type="ECO:0000256" key="7">
    <source>
        <dbReference type="ARBA" id="ARBA00022837"/>
    </source>
</evidence>
<dbReference type="OMA" id="ENCNPVW"/>
<evidence type="ECO:0000259" key="12">
    <source>
        <dbReference type="PROSITE" id="PS50004"/>
    </source>
</evidence>
<dbReference type="GO" id="GO:0005096">
    <property type="term" value="F:GTPase activator activity"/>
    <property type="evidence" value="ECO:0007669"/>
    <property type="project" value="UniProtKB-KW"/>
</dbReference>
<keyword evidence="7" id="KW-0106">Calcium</keyword>
<keyword evidence="4" id="KW-1003">Cell membrane</keyword>
<keyword evidence="14" id="KW-1185">Reference proteome</keyword>
<name>A0A7N1A1Z3_KALFE</name>
<sequence length="189" mass="21010">MLGRLCGSGADSRVGYLEMENITGLLKVRVIRGVNLAIRDIGRRSSDPYVTLSLGHQKVKTRVVHRNCNPEWNEELTLCATNSDLTIHLAVFDHDTFSADDKMGEAEIDIKPYLKCYNNLSGMMAREVGKGEKEGALVSTVQPTKQNCLARESRIVWKKGKLVQEMSLALREVECGDVDIEIELKAGAF</sequence>